<organism evidence="7 8">
    <name type="scientific">Miscanthus lutarioriparius</name>
    <dbReference type="NCBI Taxonomy" id="422564"/>
    <lineage>
        <taxon>Eukaryota</taxon>
        <taxon>Viridiplantae</taxon>
        <taxon>Streptophyta</taxon>
        <taxon>Embryophyta</taxon>
        <taxon>Tracheophyta</taxon>
        <taxon>Spermatophyta</taxon>
        <taxon>Magnoliopsida</taxon>
        <taxon>Liliopsida</taxon>
        <taxon>Poales</taxon>
        <taxon>Poaceae</taxon>
        <taxon>PACMAD clade</taxon>
        <taxon>Panicoideae</taxon>
        <taxon>Andropogonodae</taxon>
        <taxon>Andropogoneae</taxon>
        <taxon>Saccharinae</taxon>
        <taxon>Miscanthus</taxon>
    </lineage>
</organism>
<dbReference type="InterPro" id="IPR000014">
    <property type="entry name" value="PAS"/>
</dbReference>
<dbReference type="GO" id="GO:0009637">
    <property type="term" value="P:response to blue light"/>
    <property type="evidence" value="ECO:0007669"/>
    <property type="project" value="TreeGrafter"/>
</dbReference>
<evidence type="ECO:0000256" key="2">
    <source>
        <dbReference type="ARBA" id="ARBA00022606"/>
    </source>
</evidence>
<evidence type="ECO:0000256" key="5">
    <source>
        <dbReference type="SAM" id="MobiDB-lite"/>
    </source>
</evidence>
<dbReference type="EMBL" id="CAJGYO010000007">
    <property type="protein sequence ID" value="CAD6248079.1"/>
    <property type="molecule type" value="Genomic_DNA"/>
</dbReference>
<evidence type="ECO:0000256" key="1">
    <source>
        <dbReference type="ARBA" id="ARBA00022543"/>
    </source>
</evidence>
<feature type="region of interest" description="Disordered" evidence="5">
    <location>
        <begin position="188"/>
        <end position="212"/>
    </location>
</feature>
<dbReference type="CDD" id="cd00130">
    <property type="entry name" value="PAS"/>
    <property type="match status" value="1"/>
</dbReference>
<proteinExistence type="predicted"/>
<feature type="domain" description="PAS" evidence="6">
    <location>
        <begin position="57"/>
        <end position="112"/>
    </location>
</feature>
<dbReference type="Gene3D" id="3.30.450.20">
    <property type="entry name" value="PAS domain"/>
    <property type="match status" value="1"/>
</dbReference>
<dbReference type="SUPFAM" id="SSF55785">
    <property type="entry name" value="PYP-like sensor domain (PAS domain)"/>
    <property type="match status" value="1"/>
</dbReference>
<dbReference type="PANTHER" id="PTHR46175">
    <property type="entry name" value="BACTERIOOPSIN TRANSCRIPTIONAL ACTIVATOR"/>
    <property type="match status" value="1"/>
</dbReference>
<keyword evidence="2" id="KW-0716">Sensory transduction</keyword>
<sequence length="304" mass="32426">MEWGSASAGGGRGDDEEEEVVEIDSLAGGPGFSVAMKGVLSACGIVVSDALEPDFPVIYVNRGFEVATGYRAAEVLGRNCRFLQCRGPFAQSRHPLVDAAVVTEIRRCLEEGLKFNGDVLNFRKDGSPFIARLQLTPMYGYGDGIITHYMGMQFFSDSDVDLGPLPLLLPSPSPGSVTVELARSTWIAPGSSSTDEPPASLPEAAGDDAGPTVGEAANVEAAATATVTGGNSCGRFDRRAIALLTDTSPRSDRRVEEEELFGCERECHADKSLATQLRQARAEKRRPRGQERSATASNKRLLGD</sequence>
<evidence type="ECO:0000259" key="6">
    <source>
        <dbReference type="PROSITE" id="PS50112"/>
    </source>
</evidence>
<evidence type="ECO:0000313" key="7">
    <source>
        <dbReference type="EMBL" id="CAD6248079.1"/>
    </source>
</evidence>
<evidence type="ECO:0000256" key="4">
    <source>
        <dbReference type="ARBA" id="ARBA00023170"/>
    </source>
</evidence>
<dbReference type="OrthoDB" id="447251at2759"/>
<dbReference type="GO" id="GO:0007623">
    <property type="term" value="P:circadian rhythm"/>
    <property type="evidence" value="ECO:0007669"/>
    <property type="project" value="TreeGrafter"/>
</dbReference>
<keyword evidence="4" id="KW-0675">Receptor</keyword>
<comment type="caution">
    <text evidence="7">The sequence shown here is derived from an EMBL/GenBank/DDBJ whole genome shotgun (WGS) entry which is preliminary data.</text>
</comment>
<dbReference type="InterPro" id="IPR035965">
    <property type="entry name" value="PAS-like_dom_sf"/>
</dbReference>
<dbReference type="GO" id="GO:0005829">
    <property type="term" value="C:cytosol"/>
    <property type="evidence" value="ECO:0007669"/>
    <property type="project" value="TreeGrafter"/>
</dbReference>
<keyword evidence="8" id="KW-1185">Reference proteome</keyword>
<dbReference type="AlphaFoldDB" id="A0A811PVS8"/>
<dbReference type="NCBIfam" id="TIGR00229">
    <property type="entry name" value="sensory_box"/>
    <property type="match status" value="1"/>
</dbReference>
<feature type="region of interest" description="Disordered" evidence="5">
    <location>
        <begin position="277"/>
        <end position="304"/>
    </location>
</feature>
<gene>
    <name evidence="7" type="ORF">NCGR_LOCUS32241</name>
</gene>
<dbReference type="GO" id="GO:0019005">
    <property type="term" value="C:SCF ubiquitin ligase complex"/>
    <property type="evidence" value="ECO:0007669"/>
    <property type="project" value="TreeGrafter"/>
</dbReference>
<keyword evidence="3" id="KW-0157">Chromophore</keyword>
<dbReference type="GO" id="GO:0005634">
    <property type="term" value="C:nucleus"/>
    <property type="evidence" value="ECO:0007669"/>
    <property type="project" value="TreeGrafter"/>
</dbReference>
<dbReference type="PROSITE" id="PS50112">
    <property type="entry name" value="PAS"/>
    <property type="match status" value="1"/>
</dbReference>
<protein>
    <recommendedName>
        <fullName evidence="6">PAS domain-containing protein</fullName>
    </recommendedName>
</protein>
<dbReference type="Proteomes" id="UP000604825">
    <property type="component" value="Unassembled WGS sequence"/>
</dbReference>
<evidence type="ECO:0000256" key="3">
    <source>
        <dbReference type="ARBA" id="ARBA00022991"/>
    </source>
</evidence>
<accession>A0A811PVS8</accession>
<dbReference type="PANTHER" id="PTHR46175:SF1">
    <property type="entry name" value="ADAGIO-LIKE PROTEIN 2-RELATED"/>
    <property type="match status" value="1"/>
</dbReference>
<evidence type="ECO:0000313" key="8">
    <source>
        <dbReference type="Proteomes" id="UP000604825"/>
    </source>
</evidence>
<dbReference type="Pfam" id="PF13426">
    <property type="entry name" value="PAS_9"/>
    <property type="match status" value="1"/>
</dbReference>
<reference evidence="7" key="1">
    <citation type="submission" date="2020-10" db="EMBL/GenBank/DDBJ databases">
        <authorList>
            <person name="Han B."/>
            <person name="Lu T."/>
            <person name="Zhao Q."/>
            <person name="Huang X."/>
            <person name="Zhao Y."/>
        </authorList>
    </citation>
    <scope>NUCLEOTIDE SEQUENCE</scope>
</reference>
<keyword evidence="1" id="KW-0600">Photoreceptor protein</keyword>
<name>A0A811PVS8_9POAL</name>
<dbReference type="GO" id="GO:0009881">
    <property type="term" value="F:photoreceptor activity"/>
    <property type="evidence" value="ECO:0007669"/>
    <property type="project" value="UniProtKB-KW"/>
</dbReference>